<name>A0A1E5WEX0_9POAL</name>
<dbReference type="OrthoDB" id="688401at2759"/>
<feature type="compositionally biased region" description="Basic residues" evidence="1">
    <location>
        <begin position="126"/>
        <end position="135"/>
    </location>
</feature>
<evidence type="ECO:0000313" key="3">
    <source>
        <dbReference type="Proteomes" id="UP000095767"/>
    </source>
</evidence>
<proteinExistence type="predicted"/>
<evidence type="ECO:0000256" key="1">
    <source>
        <dbReference type="SAM" id="MobiDB-lite"/>
    </source>
</evidence>
<evidence type="ECO:0000313" key="2">
    <source>
        <dbReference type="EMBL" id="OEL35750.1"/>
    </source>
</evidence>
<protein>
    <submittedName>
        <fullName evidence="2">Uncharacterized protein</fullName>
    </submittedName>
</protein>
<gene>
    <name evidence="2" type="ORF">BAE44_0003232</name>
</gene>
<dbReference type="AlphaFoldDB" id="A0A1E5WEX0"/>
<keyword evidence="3" id="KW-1185">Reference proteome</keyword>
<comment type="caution">
    <text evidence="2">The sequence shown here is derived from an EMBL/GenBank/DDBJ whole genome shotgun (WGS) entry which is preliminary data.</text>
</comment>
<feature type="compositionally biased region" description="Acidic residues" evidence="1">
    <location>
        <begin position="73"/>
        <end position="106"/>
    </location>
</feature>
<dbReference type="Proteomes" id="UP000095767">
    <property type="component" value="Unassembled WGS sequence"/>
</dbReference>
<accession>A0A1E5WEX0</accession>
<dbReference type="EMBL" id="LWDX02011131">
    <property type="protein sequence ID" value="OEL35750.1"/>
    <property type="molecule type" value="Genomic_DNA"/>
</dbReference>
<sequence>MNIKGLGDNRGKYPCEDAETGNKRRLKEYNDTLEEVVIPPSKMEKIMMGSRPSLEESRDSDQLNTQLEGEISTSDDDEDDEYEDTSDEDGSGDESGYEGEEEELEDNLVHETDLQQINNHGEPYKPIRKGRGPTKMKRMWKDYDPNSKIQLKFNGYGQPCGLKTCKLTSFIGYLVRGKEIPLANKNWSKVDKSLKEKLWKTVQVHMHNLQRFES</sequence>
<feature type="region of interest" description="Disordered" evidence="1">
    <location>
        <begin position="1"/>
        <end position="135"/>
    </location>
</feature>
<organism evidence="2 3">
    <name type="scientific">Dichanthelium oligosanthes</name>
    <dbReference type="NCBI Taxonomy" id="888268"/>
    <lineage>
        <taxon>Eukaryota</taxon>
        <taxon>Viridiplantae</taxon>
        <taxon>Streptophyta</taxon>
        <taxon>Embryophyta</taxon>
        <taxon>Tracheophyta</taxon>
        <taxon>Spermatophyta</taxon>
        <taxon>Magnoliopsida</taxon>
        <taxon>Liliopsida</taxon>
        <taxon>Poales</taxon>
        <taxon>Poaceae</taxon>
        <taxon>PACMAD clade</taxon>
        <taxon>Panicoideae</taxon>
        <taxon>Panicodae</taxon>
        <taxon>Paniceae</taxon>
        <taxon>Dichantheliinae</taxon>
        <taxon>Dichanthelium</taxon>
    </lineage>
</organism>
<reference evidence="2 3" key="1">
    <citation type="submission" date="2016-09" db="EMBL/GenBank/DDBJ databases">
        <title>The draft genome of Dichanthelium oligosanthes: A C3 panicoid grass species.</title>
        <authorList>
            <person name="Studer A.J."/>
            <person name="Schnable J.C."/>
            <person name="Brutnell T.P."/>
        </authorList>
    </citation>
    <scope>NUCLEOTIDE SEQUENCE [LARGE SCALE GENOMIC DNA]</scope>
    <source>
        <strain evidence="3">cv. Kellogg 1175</strain>
        <tissue evidence="2">Leaf</tissue>
    </source>
</reference>